<reference evidence="4" key="1">
    <citation type="submission" date="2022-10" db="EMBL/GenBank/DDBJ databases">
        <title>Genome assembly of Pristionchus species.</title>
        <authorList>
            <person name="Yoshida K."/>
            <person name="Sommer R.J."/>
        </authorList>
    </citation>
    <scope>NUCLEOTIDE SEQUENCE [LARGE SCALE GENOMIC DNA]</scope>
    <source>
        <strain evidence="4">RS5460</strain>
    </source>
</reference>
<dbReference type="Proteomes" id="UP001328107">
    <property type="component" value="Unassembled WGS sequence"/>
</dbReference>
<gene>
    <name evidence="3" type="ORF">PMAYCL1PPCAC_28783</name>
</gene>
<dbReference type="InterPro" id="IPR002913">
    <property type="entry name" value="START_lipid-bd_dom"/>
</dbReference>
<feature type="domain" description="START" evidence="2">
    <location>
        <begin position="69"/>
        <end position="230"/>
    </location>
</feature>
<dbReference type="InterPro" id="IPR029866">
    <property type="entry name" value="StAR"/>
</dbReference>
<dbReference type="PANTHER" id="PTHR46489">
    <property type="entry name" value="STEROIDOGENIC ACUTE REGULATORY PROTEIN, MITOCHONDRIAL"/>
    <property type="match status" value="1"/>
</dbReference>
<keyword evidence="4" id="KW-1185">Reference proteome</keyword>
<organism evidence="3 4">
    <name type="scientific">Pristionchus mayeri</name>
    <dbReference type="NCBI Taxonomy" id="1317129"/>
    <lineage>
        <taxon>Eukaryota</taxon>
        <taxon>Metazoa</taxon>
        <taxon>Ecdysozoa</taxon>
        <taxon>Nematoda</taxon>
        <taxon>Chromadorea</taxon>
        <taxon>Rhabditida</taxon>
        <taxon>Rhabditina</taxon>
        <taxon>Diplogasteromorpha</taxon>
        <taxon>Diplogasteroidea</taxon>
        <taxon>Neodiplogasteridae</taxon>
        <taxon>Pristionchus</taxon>
    </lineage>
</organism>
<dbReference type="SMART" id="SM00234">
    <property type="entry name" value="START"/>
    <property type="match status" value="1"/>
</dbReference>
<dbReference type="GO" id="GO:0006694">
    <property type="term" value="P:steroid biosynthetic process"/>
    <property type="evidence" value="ECO:0007669"/>
    <property type="project" value="InterPro"/>
</dbReference>
<dbReference type="InterPro" id="IPR023393">
    <property type="entry name" value="START-like_dom_sf"/>
</dbReference>
<evidence type="ECO:0000313" key="4">
    <source>
        <dbReference type="Proteomes" id="UP001328107"/>
    </source>
</evidence>
<keyword evidence="1" id="KW-0732">Signal</keyword>
<evidence type="ECO:0000259" key="2">
    <source>
        <dbReference type="PROSITE" id="PS50848"/>
    </source>
</evidence>
<feature type="signal peptide" evidence="1">
    <location>
        <begin position="1"/>
        <end position="19"/>
    </location>
</feature>
<dbReference type="GO" id="GO:0005739">
    <property type="term" value="C:mitochondrion"/>
    <property type="evidence" value="ECO:0007669"/>
    <property type="project" value="InterPro"/>
</dbReference>
<dbReference type="Pfam" id="PF01852">
    <property type="entry name" value="START"/>
    <property type="match status" value="1"/>
</dbReference>
<evidence type="ECO:0000313" key="3">
    <source>
        <dbReference type="EMBL" id="GMR58588.1"/>
    </source>
</evidence>
<accession>A0AAN5IAB7</accession>
<dbReference type="Gene3D" id="3.30.530.20">
    <property type="match status" value="1"/>
</dbReference>
<dbReference type="PANTHER" id="PTHR46489:SF1">
    <property type="entry name" value="STEROIDOGENIC ACUTE REGULATORY PROTEIN, MITOCHONDRIAL"/>
    <property type="match status" value="1"/>
</dbReference>
<name>A0AAN5IAB7_9BILA</name>
<dbReference type="CDD" id="cd00177">
    <property type="entry name" value="START"/>
    <property type="match status" value="1"/>
</dbReference>
<feature type="chain" id="PRO_5042909357" description="START domain-containing protein" evidence="1">
    <location>
        <begin position="20"/>
        <end position="257"/>
    </location>
</feature>
<evidence type="ECO:0000256" key="1">
    <source>
        <dbReference type="SAM" id="SignalP"/>
    </source>
</evidence>
<proteinExistence type="predicted"/>
<dbReference type="GO" id="GO:0015485">
    <property type="term" value="F:cholesterol binding"/>
    <property type="evidence" value="ECO:0007669"/>
    <property type="project" value="InterPro"/>
</dbReference>
<dbReference type="AlphaFoldDB" id="A0AAN5IAB7"/>
<protein>
    <recommendedName>
        <fullName evidence="2">START domain-containing protein</fullName>
    </recommendedName>
</protein>
<dbReference type="SUPFAM" id="SSF55961">
    <property type="entry name" value="Bet v1-like"/>
    <property type="match status" value="1"/>
</dbReference>
<sequence>MLRFPVCILALVICKQVLAMSSTTFTAYGITDQLNPEDTKYEEALKTAGEAFREADALFDDEAFVARRGWKKENVMSNGDSVYSKETRNGKMVTMSTSMDGNVDAVMRDIWTGIDSVPNWDPNIDFASKIVSLTNYSDVVTYGNSDVLIVSGREVVAARIYRPLPNGGYRMAFRSVAVDEKPETKDKVRAHLYLGAVQLRPHPENPNRTLYDVVTLFDLKGMLPKLIINQFASRIMIMDTEIKVKHFKEIAEKAEKI</sequence>
<dbReference type="PROSITE" id="PS50848">
    <property type="entry name" value="START"/>
    <property type="match status" value="1"/>
</dbReference>
<comment type="caution">
    <text evidence="3">The sequence shown here is derived from an EMBL/GenBank/DDBJ whole genome shotgun (WGS) entry which is preliminary data.</text>
</comment>
<dbReference type="EMBL" id="BTRK01000006">
    <property type="protein sequence ID" value="GMR58588.1"/>
    <property type="molecule type" value="Genomic_DNA"/>
</dbReference>
<dbReference type="GO" id="GO:0120020">
    <property type="term" value="F:cholesterol transfer activity"/>
    <property type="evidence" value="ECO:0007669"/>
    <property type="project" value="InterPro"/>
</dbReference>